<organism evidence="6 7">
    <name type="scientific">Pseudoduganella ginsengisoli</name>
    <dbReference type="NCBI Taxonomy" id="1462440"/>
    <lineage>
        <taxon>Bacteria</taxon>
        <taxon>Pseudomonadati</taxon>
        <taxon>Pseudomonadota</taxon>
        <taxon>Betaproteobacteria</taxon>
        <taxon>Burkholderiales</taxon>
        <taxon>Oxalobacteraceae</taxon>
        <taxon>Telluria group</taxon>
        <taxon>Pseudoduganella</taxon>
    </lineage>
</organism>
<dbReference type="SMART" id="SM00220">
    <property type="entry name" value="S_TKc"/>
    <property type="match status" value="1"/>
</dbReference>
<dbReference type="Gene3D" id="1.10.510.10">
    <property type="entry name" value="Transferase(Phosphotransferase) domain 1"/>
    <property type="match status" value="1"/>
</dbReference>
<dbReference type="InterPro" id="IPR016187">
    <property type="entry name" value="CTDL_fold"/>
</dbReference>
<feature type="compositionally biased region" description="Low complexity" evidence="4">
    <location>
        <begin position="52"/>
        <end position="80"/>
    </location>
</feature>
<reference evidence="6 7" key="1">
    <citation type="submission" date="2019-11" db="EMBL/GenBank/DDBJ databases">
        <title>Type strains purchased from KCTC, JCM and DSMZ.</title>
        <authorList>
            <person name="Lu H."/>
        </authorList>
    </citation>
    <scope>NUCLEOTIDE SEQUENCE [LARGE SCALE GENOMIC DNA]</scope>
    <source>
        <strain evidence="6 7">KCTC 42409</strain>
    </source>
</reference>
<dbReference type="RefSeq" id="WP_155442557.1">
    <property type="nucleotide sequence ID" value="NZ_WNLA01000044.1"/>
</dbReference>
<dbReference type="Pfam" id="PF03781">
    <property type="entry name" value="FGE-sulfatase"/>
    <property type="match status" value="1"/>
</dbReference>
<dbReference type="InterPro" id="IPR017441">
    <property type="entry name" value="Protein_kinase_ATP_BS"/>
</dbReference>
<feature type="compositionally biased region" description="Basic and acidic residues" evidence="4">
    <location>
        <begin position="417"/>
        <end position="434"/>
    </location>
</feature>
<feature type="region of interest" description="Disordered" evidence="4">
    <location>
        <begin position="290"/>
        <end position="313"/>
    </location>
</feature>
<feature type="region of interest" description="Disordered" evidence="4">
    <location>
        <begin position="506"/>
        <end position="540"/>
    </location>
</feature>
<dbReference type="InterPro" id="IPR000719">
    <property type="entry name" value="Prot_kinase_dom"/>
</dbReference>
<feature type="region of interest" description="Disordered" evidence="4">
    <location>
        <begin position="415"/>
        <end position="488"/>
    </location>
</feature>
<dbReference type="InterPro" id="IPR042095">
    <property type="entry name" value="SUMF_sf"/>
</dbReference>
<evidence type="ECO:0000313" key="6">
    <source>
        <dbReference type="EMBL" id="MTW06224.1"/>
    </source>
</evidence>
<keyword evidence="1 3" id="KW-0547">Nucleotide-binding</keyword>
<keyword evidence="7" id="KW-1185">Reference proteome</keyword>
<sequence>MQTAREKIRELRALHEDGLLSRQEFDRRRNAILDAEYSPLGGPSAGPGEGQGALAEHGAAAERAPAAGSAARRNSGRTAGKPAGMQDAALGDAVAAARAHAHAQPRQGTELGLMAGQEIGPQNRRYRLERLIGVGGMGQVWQATDLATHAELGHSDQVALKILPPQLTQSASLAKLLIEEATQARRLAHDSIVRVYDWAQDPATSSYFIIMECLEGQDLDAWLAQNGSAPWERIEQLLRPVAHALDYAWDKFRLVHRDIKPGNVFLTSRGDVKLLDFGIALRARNAGSTVGMQTPNAGTSGYRAPEAGASQRQPSPRLDVYAVSVMIYQMLEGRLPFDGARTAQFLPSPPPGLNAGQWQVLQRGFAYVQDHRPESVTALLDALHGASDAAVAERSAQAERERSAVLEQAKAQAQAQERAEQEAAQRRAQHEQQQAEHAAQARAAELARQAELAARRKAEAQAAAKEKARLDQLRREQEREQRKRAELEAQERKARLREQLLARRDADAAQARQAQEEQQRKAAQLKAEAAYRAEQERHRKEQAARNAAELAALMPSPGSAVADAAGVLRDRFLDGSGTGPDLVLIPTGRFQMGSSEHERDVAVKAGSSKQWLDRETPQHWIGIDYPFALGRFPVTVGQWRQFVRATGWESQSDTDWSAPGFQQGDDHPVVGVSWFDAQRYVAWLSEKTGQQYRLPSEAEWEYACRAGSKTAFSFGDDISTDQANFDGNFTYGSGVKGVFRQGTTPVGSFPPNQWGLFDMHGNVWEWMQDTMHATYEGAPLDGSPWVEGGDQARRMLRGGAWLYPPRYLRTALRNAYSAVLANDVVGLRVARKLV</sequence>
<gene>
    <name evidence="6" type="ORF">GM668_29530</name>
</gene>
<dbReference type="EMBL" id="WNLA01000044">
    <property type="protein sequence ID" value="MTW06224.1"/>
    <property type="molecule type" value="Genomic_DNA"/>
</dbReference>
<feature type="compositionally biased region" description="Basic and acidic residues" evidence="4">
    <location>
        <begin position="529"/>
        <end position="540"/>
    </location>
</feature>
<dbReference type="Gene3D" id="3.90.1580.10">
    <property type="entry name" value="paralog of FGE (formylglycine-generating enzyme)"/>
    <property type="match status" value="1"/>
</dbReference>
<feature type="compositionally biased region" description="Low complexity" evidence="4">
    <location>
        <begin position="435"/>
        <end position="452"/>
    </location>
</feature>
<dbReference type="InterPro" id="IPR051043">
    <property type="entry name" value="Sulfatase_Mod_Factor_Kinase"/>
</dbReference>
<evidence type="ECO:0000313" key="7">
    <source>
        <dbReference type="Proteomes" id="UP000484015"/>
    </source>
</evidence>
<evidence type="ECO:0000256" key="4">
    <source>
        <dbReference type="SAM" id="MobiDB-lite"/>
    </source>
</evidence>
<dbReference type="GO" id="GO:0120147">
    <property type="term" value="F:formylglycine-generating oxidase activity"/>
    <property type="evidence" value="ECO:0007669"/>
    <property type="project" value="TreeGrafter"/>
</dbReference>
<dbReference type="InterPro" id="IPR011009">
    <property type="entry name" value="Kinase-like_dom_sf"/>
</dbReference>
<evidence type="ECO:0000259" key="5">
    <source>
        <dbReference type="PROSITE" id="PS50011"/>
    </source>
</evidence>
<dbReference type="Gene3D" id="3.30.200.20">
    <property type="entry name" value="Phosphorylase Kinase, domain 1"/>
    <property type="match status" value="1"/>
</dbReference>
<dbReference type="SUPFAM" id="SSF56112">
    <property type="entry name" value="Protein kinase-like (PK-like)"/>
    <property type="match status" value="1"/>
</dbReference>
<evidence type="ECO:0000256" key="2">
    <source>
        <dbReference type="ARBA" id="ARBA00022840"/>
    </source>
</evidence>
<dbReference type="Pfam" id="PF00069">
    <property type="entry name" value="Pkinase"/>
    <property type="match status" value="1"/>
</dbReference>
<protein>
    <submittedName>
        <fullName evidence="6">SUMF1/EgtB/PvdO family nonheme iron enzyme</fullName>
    </submittedName>
</protein>
<dbReference type="PROSITE" id="PS00107">
    <property type="entry name" value="PROTEIN_KINASE_ATP"/>
    <property type="match status" value="1"/>
</dbReference>
<dbReference type="InterPro" id="IPR005532">
    <property type="entry name" value="SUMF_dom"/>
</dbReference>
<feature type="compositionally biased region" description="Basic and acidic residues" evidence="4">
    <location>
        <begin position="453"/>
        <end position="488"/>
    </location>
</feature>
<comment type="caution">
    <text evidence="6">The sequence shown here is derived from an EMBL/GenBank/DDBJ whole genome shotgun (WGS) entry which is preliminary data.</text>
</comment>
<dbReference type="AlphaFoldDB" id="A0A6L6Q9T2"/>
<accession>A0A6L6Q9T2</accession>
<evidence type="ECO:0000256" key="1">
    <source>
        <dbReference type="ARBA" id="ARBA00022741"/>
    </source>
</evidence>
<dbReference type="GO" id="GO:0005524">
    <property type="term" value="F:ATP binding"/>
    <property type="evidence" value="ECO:0007669"/>
    <property type="project" value="UniProtKB-UniRule"/>
</dbReference>
<name>A0A6L6Q9T2_9BURK</name>
<dbReference type="Proteomes" id="UP000484015">
    <property type="component" value="Unassembled WGS sequence"/>
</dbReference>
<dbReference type="GO" id="GO:0004672">
    <property type="term" value="F:protein kinase activity"/>
    <property type="evidence" value="ECO:0007669"/>
    <property type="project" value="InterPro"/>
</dbReference>
<dbReference type="SUPFAM" id="SSF56436">
    <property type="entry name" value="C-type lectin-like"/>
    <property type="match status" value="1"/>
</dbReference>
<evidence type="ECO:0000256" key="3">
    <source>
        <dbReference type="PROSITE-ProRule" id="PRU10141"/>
    </source>
</evidence>
<dbReference type="InterPro" id="IPR008271">
    <property type="entry name" value="Ser/Thr_kinase_AS"/>
</dbReference>
<dbReference type="CDD" id="cd14014">
    <property type="entry name" value="STKc_PknB_like"/>
    <property type="match status" value="1"/>
</dbReference>
<feature type="binding site" evidence="3">
    <location>
        <position position="161"/>
    </location>
    <ligand>
        <name>ATP</name>
        <dbReference type="ChEBI" id="CHEBI:30616"/>
    </ligand>
</feature>
<keyword evidence="2 3" id="KW-0067">ATP-binding</keyword>
<feature type="domain" description="Protein kinase" evidence="5">
    <location>
        <begin position="126"/>
        <end position="387"/>
    </location>
</feature>
<feature type="compositionally biased region" description="Polar residues" evidence="4">
    <location>
        <begin position="290"/>
        <end position="299"/>
    </location>
</feature>
<feature type="region of interest" description="Disordered" evidence="4">
    <location>
        <begin position="36"/>
        <end position="84"/>
    </location>
</feature>
<dbReference type="PROSITE" id="PS00108">
    <property type="entry name" value="PROTEIN_KINASE_ST"/>
    <property type="match status" value="1"/>
</dbReference>
<proteinExistence type="predicted"/>
<dbReference type="PROSITE" id="PS50011">
    <property type="entry name" value="PROTEIN_KINASE_DOM"/>
    <property type="match status" value="1"/>
</dbReference>
<dbReference type="PANTHER" id="PTHR23150">
    <property type="entry name" value="SULFATASE MODIFYING FACTOR 1, 2"/>
    <property type="match status" value="1"/>
</dbReference>
<dbReference type="PANTHER" id="PTHR23150:SF35">
    <property type="entry name" value="BLL6746 PROTEIN"/>
    <property type="match status" value="1"/>
</dbReference>
<dbReference type="OrthoDB" id="9768004at2"/>